<evidence type="ECO:0000313" key="1">
    <source>
        <dbReference type="EMBL" id="QFG73950.1"/>
    </source>
</evidence>
<dbReference type="EMBL" id="MN448274">
    <property type="protein sequence ID" value="QFG73950.1"/>
    <property type="molecule type" value="Genomic_DNA"/>
</dbReference>
<proteinExistence type="predicted"/>
<sequence>MQKEQTFYQAINIDQGDICYVREGNSLPTYRDLQDQVNLLMRINGSLDMPTTDTYRLQVIGQLHGAIDGLTKKDPNCPWMHELALSSLFERLVKILDEADSLHLQAQMAQAWLHASAQNI</sequence>
<accession>A0A5J6VJ56</accession>
<reference evidence="1" key="1">
    <citation type="journal article" date="2019" name="Philos. Trans. R. Soc. Lond., B, Biol. Sci.">
        <title>Targeted metagenomic recovery of four divergent viruses reveals shared and distinctive characteristics of giant viruses of marine eukaryotes.</title>
        <authorList>
            <person name="Needham D.M."/>
            <person name="Poirier C."/>
            <person name="Hehenberger E."/>
            <person name="Jimenez V."/>
            <person name="Swalwell J.E."/>
            <person name="Santoro A.E."/>
            <person name="Worden A.Z."/>
        </authorList>
    </citation>
    <scope>NUCLEOTIDE SEQUENCE</scope>
    <source>
        <strain evidence="1">OPacV-662</strain>
    </source>
</reference>
<protein>
    <submittedName>
        <fullName evidence="1">Uncharacterized protein</fullName>
    </submittedName>
</protein>
<organism evidence="1">
    <name type="scientific">Megaviridae environmental sample</name>
    <dbReference type="NCBI Taxonomy" id="1737588"/>
    <lineage>
        <taxon>Viruses</taxon>
        <taxon>Varidnaviria</taxon>
        <taxon>Bamfordvirae</taxon>
        <taxon>Nucleocytoviricota</taxon>
        <taxon>Megaviricetes</taxon>
        <taxon>Imitervirales</taxon>
        <taxon>Mimiviridae</taxon>
        <taxon>environmental samples</taxon>
    </lineage>
</organism>
<name>A0A5J6VJ56_9VIRU</name>